<feature type="region of interest" description="Disordered" evidence="6">
    <location>
        <begin position="35"/>
        <end position="67"/>
    </location>
</feature>
<evidence type="ECO:0000256" key="1">
    <source>
        <dbReference type="ARBA" id="ARBA00004245"/>
    </source>
</evidence>
<dbReference type="InterPro" id="IPR027329">
    <property type="entry name" value="TPX2_C"/>
</dbReference>
<evidence type="ECO:0000256" key="4">
    <source>
        <dbReference type="ARBA" id="ARBA00022701"/>
    </source>
</evidence>
<protein>
    <recommendedName>
        <fullName evidence="7">TPX2 C-terminal domain-containing protein</fullName>
    </recommendedName>
</protein>
<keyword evidence="3" id="KW-0963">Cytoplasm</keyword>
<keyword evidence="9" id="KW-1185">Reference proteome</keyword>
<evidence type="ECO:0000256" key="3">
    <source>
        <dbReference type="ARBA" id="ARBA00022490"/>
    </source>
</evidence>
<accession>A0ABQ8D4J5</accession>
<dbReference type="Proteomes" id="UP000824890">
    <property type="component" value="Unassembled WGS sequence"/>
</dbReference>
<comment type="similarity">
    <text evidence="2">Belongs to the TPX2 family.</text>
</comment>
<reference evidence="8 9" key="1">
    <citation type="submission" date="2021-05" db="EMBL/GenBank/DDBJ databases">
        <title>Genome Assembly of Synthetic Allotetraploid Brassica napus Reveals Homoeologous Exchanges between Subgenomes.</title>
        <authorList>
            <person name="Davis J.T."/>
        </authorList>
    </citation>
    <scope>NUCLEOTIDE SEQUENCE [LARGE SCALE GENOMIC DNA]</scope>
    <source>
        <strain evidence="9">cv. Da-Ae</strain>
        <tissue evidence="8">Seedling</tissue>
    </source>
</reference>
<keyword evidence="4" id="KW-0493">Microtubule</keyword>
<gene>
    <name evidence="8" type="ORF">HID58_024322</name>
</gene>
<evidence type="ECO:0000256" key="6">
    <source>
        <dbReference type="SAM" id="MobiDB-lite"/>
    </source>
</evidence>
<evidence type="ECO:0000256" key="2">
    <source>
        <dbReference type="ARBA" id="ARBA00005885"/>
    </source>
</evidence>
<feature type="domain" description="TPX2 C-terminal" evidence="7">
    <location>
        <begin position="2"/>
        <end position="34"/>
    </location>
</feature>
<comment type="subcellular location">
    <subcellularLocation>
        <location evidence="1">Cytoplasm</location>
        <location evidence="1">Cytoskeleton</location>
    </subcellularLocation>
</comment>
<comment type="caution">
    <text evidence="8">The sequence shown here is derived from an EMBL/GenBank/DDBJ whole genome shotgun (WGS) entry which is preliminary data.</text>
</comment>
<dbReference type="EMBL" id="JAGKQM010000006">
    <property type="protein sequence ID" value="KAH0924304.1"/>
    <property type="molecule type" value="Genomic_DNA"/>
</dbReference>
<evidence type="ECO:0000313" key="8">
    <source>
        <dbReference type="EMBL" id="KAH0924304.1"/>
    </source>
</evidence>
<keyword evidence="5" id="KW-0206">Cytoskeleton</keyword>
<organism evidence="8 9">
    <name type="scientific">Brassica napus</name>
    <name type="common">Rape</name>
    <dbReference type="NCBI Taxonomy" id="3708"/>
    <lineage>
        <taxon>Eukaryota</taxon>
        <taxon>Viridiplantae</taxon>
        <taxon>Streptophyta</taxon>
        <taxon>Embryophyta</taxon>
        <taxon>Tracheophyta</taxon>
        <taxon>Spermatophyta</taxon>
        <taxon>Magnoliopsida</taxon>
        <taxon>eudicotyledons</taxon>
        <taxon>Gunneridae</taxon>
        <taxon>Pentapetalae</taxon>
        <taxon>rosids</taxon>
        <taxon>malvids</taxon>
        <taxon>Brassicales</taxon>
        <taxon>Brassicaceae</taxon>
        <taxon>Brassiceae</taxon>
        <taxon>Brassica</taxon>
    </lineage>
</organism>
<evidence type="ECO:0000256" key="5">
    <source>
        <dbReference type="ARBA" id="ARBA00023212"/>
    </source>
</evidence>
<evidence type="ECO:0000313" key="9">
    <source>
        <dbReference type="Proteomes" id="UP000824890"/>
    </source>
</evidence>
<proteinExistence type="inferred from homology"/>
<name>A0ABQ8D4J5_BRANA</name>
<feature type="non-terminal residue" evidence="8">
    <location>
        <position position="1"/>
    </location>
</feature>
<dbReference type="Pfam" id="PF06886">
    <property type="entry name" value="TPX2"/>
    <property type="match status" value="1"/>
</dbReference>
<evidence type="ECO:0000259" key="7">
    <source>
        <dbReference type="Pfam" id="PF06886"/>
    </source>
</evidence>
<sequence>VEEERALKQLRRTMVPQARPVPNFNNLFYLGSKLSNKETTKPKSPKLKVTRRMERRTMMASSSTCMR</sequence>